<accession>A0A1M8A916</accession>
<feature type="region of interest" description="Disordered" evidence="6">
    <location>
        <begin position="21"/>
        <end position="43"/>
    </location>
</feature>
<evidence type="ECO:0000256" key="3">
    <source>
        <dbReference type="ARBA" id="ARBA00035647"/>
    </source>
</evidence>
<dbReference type="InterPro" id="IPR013177">
    <property type="entry name" value="Ribosomal_mS38_C"/>
</dbReference>
<evidence type="ECO:0000313" key="9">
    <source>
        <dbReference type="Proteomes" id="UP000186303"/>
    </source>
</evidence>
<dbReference type="PANTHER" id="PTHR32035:SF3">
    <property type="entry name" value="SMALL RIBOSOMAL SUBUNIT PROTEIN MS38"/>
    <property type="match status" value="1"/>
</dbReference>
<comment type="similarity">
    <text evidence="3">Belongs to the mitochondrion-specific ribosomal protein mS38 family.</text>
</comment>
<dbReference type="STRING" id="1230383.A0A1M8A916"/>
<evidence type="ECO:0000256" key="1">
    <source>
        <dbReference type="ARBA" id="ARBA00004173"/>
    </source>
</evidence>
<dbReference type="AlphaFoldDB" id="A0A1M8A916"/>
<evidence type="ECO:0000256" key="6">
    <source>
        <dbReference type="SAM" id="MobiDB-lite"/>
    </source>
</evidence>
<feature type="region of interest" description="Disordered" evidence="6">
    <location>
        <begin position="290"/>
        <end position="319"/>
    </location>
</feature>
<evidence type="ECO:0000256" key="4">
    <source>
        <dbReference type="ARBA" id="ARBA00035682"/>
    </source>
</evidence>
<dbReference type="SMART" id="SM01155">
    <property type="entry name" value="DUF1713"/>
    <property type="match status" value="1"/>
</dbReference>
<dbReference type="Pfam" id="PF08213">
    <property type="entry name" value="COX24_C"/>
    <property type="match status" value="1"/>
</dbReference>
<keyword evidence="9" id="KW-1185">Reference proteome</keyword>
<evidence type="ECO:0000256" key="2">
    <source>
        <dbReference type="ARBA" id="ARBA00023128"/>
    </source>
</evidence>
<dbReference type="OrthoDB" id="2554564at2759"/>
<evidence type="ECO:0000259" key="7">
    <source>
        <dbReference type="SMART" id="SM01155"/>
    </source>
</evidence>
<feature type="domain" description="Ribosomal protein mS38 C-terminal" evidence="7">
    <location>
        <begin position="286"/>
        <end position="319"/>
    </location>
</feature>
<dbReference type="GO" id="GO:0005739">
    <property type="term" value="C:mitochondrion"/>
    <property type="evidence" value="ECO:0007669"/>
    <property type="project" value="UniProtKB-SubCell"/>
</dbReference>
<feature type="region of interest" description="Disordered" evidence="6">
    <location>
        <begin position="135"/>
        <end position="155"/>
    </location>
</feature>
<feature type="compositionally biased region" description="Low complexity" evidence="6">
    <location>
        <begin position="24"/>
        <end position="43"/>
    </location>
</feature>
<dbReference type="OMA" id="PLALKWD"/>
<feature type="compositionally biased region" description="Low complexity" evidence="6">
    <location>
        <begin position="146"/>
        <end position="155"/>
    </location>
</feature>
<keyword evidence="5" id="KW-0175">Coiled coil</keyword>
<gene>
    <name evidence="8" type="ORF">MSYG_3291</name>
</gene>
<dbReference type="PANTHER" id="PTHR32035">
    <property type="entry name" value="AURORA KINASE A-INTERACTING PROTEIN"/>
    <property type="match status" value="1"/>
</dbReference>
<sequence length="319" mass="35493">MRKSVLSMRMSGRPVVGQALAAAPRPVQRSVASPVPPSRAAAPVRATLLPRATPPPTSERNLALQRLYAQHRPLLEHEQLPARPQRIVHGDTVVIDPEDFAVPAPNIWRRRARPVDAATFAHLIDDLSQLRVSSRRVPRARRRSSRGFAPSSPAVQAASARIARLEREADTREQVVANAREHGDDVERAERLGAEAELVVLGEPLGAHKSWAPGVATALGTAQPFVPPSALRGVPPLPVRSVDDVDVSEQDAHLWLTQGLVQTRVRAEHAWRTAMERLTDGQPAVSLDSVRRKRRKKMNKHKYKKLRKRQRAERQRLNK</sequence>
<comment type="subcellular location">
    <subcellularLocation>
        <location evidence="1">Mitochondrion</location>
    </subcellularLocation>
</comment>
<dbReference type="VEuPathDB" id="FungiDB:MSYG_3291"/>
<dbReference type="Proteomes" id="UP000186303">
    <property type="component" value="Chromosome 5"/>
</dbReference>
<keyword evidence="2" id="KW-0496">Mitochondrion</keyword>
<feature type="coiled-coil region" evidence="5">
    <location>
        <begin position="155"/>
        <end position="182"/>
    </location>
</feature>
<feature type="compositionally biased region" description="Basic residues" evidence="6">
    <location>
        <begin position="291"/>
        <end position="311"/>
    </location>
</feature>
<reference evidence="9" key="1">
    <citation type="journal article" date="2017" name="Nucleic Acids Res.">
        <title>Proteogenomics produces comprehensive and highly accurate protein-coding gene annotation in a complete genome assembly of Malassezia sympodialis.</title>
        <authorList>
            <person name="Zhu Y."/>
            <person name="Engstroem P.G."/>
            <person name="Tellgren-Roth C."/>
            <person name="Baudo C.D."/>
            <person name="Kennell J.C."/>
            <person name="Sun S."/>
            <person name="Billmyre R.B."/>
            <person name="Schroeder M.S."/>
            <person name="Andersson A."/>
            <person name="Holm T."/>
            <person name="Sigurgeirsson B."/>
            <person name="Wu G."/>
            <person name="Sankaranarayanan S.R."/>
            <person name="Siddharthan R."/>
            <person name="Sanyal K."/>
            <person name="Lundeberg J."/>
            <person name="Nystedt B."/>
            <person name="Boekhout T."/>
            <person name="Dawson T.L. Jr."/>
            <person name="Heitman J."/>
            <person name="Scheynius A."/>
            <person name="Lehtioe J."/>
        </authorList>
    </citation>
    <scope>NUCLEOTIDE SEQUENCE [LARGE SCALE GENOMIC DNA]</scope>
    <source>
        <strain evidence="9">ATCC 42132</strain>
    </source>
</reference>
<dbReference type="EMBL" id="LT671825">
    <property type="protein sequence ID" value="SHO78942.1"/>
    <property type="molecule type" value="Genomic_DNA"/>
</dbReference>
<proteinExistence type="inferred from homology"/>
<protein>
    <recommendedName>
        <fullName evidence="4">Small ribosomal subunit protein mS38</fullName>
    </recommendedName>
</protein>
<name>A0A1M8A916_MALS4</name>
<feature type="compositionally biased region" description="Basic residues" evidence="6">
    <location>
        <begin position="135"/>
        <end position="145"/>
    </location>
</feature>
<evidence type="ECO:0000313" key="8">
    <source>
        <dbReference type="EMBL" id="SHO78942.1"/>
    </source>
</evidence>
<evidence type="ECO:0000256" key="5">
    <source>
        <dbReference type="SAM" id="Coils"/>
    </source>
</evidence>
<organism evidence="8 9">
    <name type="scientific">Malassezia sympodialis (strain ATCC 42132)</name>
    <name type="common">Atopic eczema-associated yeast</name>
    <dbReference type="NCBI Taxonomy" id="1230383"/>
    <lineage>
        <taxon>Eukaryota</taxon>
        <taxon>Fungi</taxon>
        <taxon>Dikarya</taxon>
        <taxon>Basidiomycota</taxon>
        <taxon>Ustilaginomycotina</taxon>
        <taxon>Malasseziomycetes</taxon>
        <taxon>Malasseziales</taxon>
        <taxon>Malasseziaceae</taxon>
        <taxon>Malassezia</taxon>
    </lineage>
</organism>